<proteinExistence type="predicted"/>
<dbReference type="EMBL" id="JYDS01000078">
    <property type="protein sequence ID" value="KRZ26922.1"/>
    <property type="molecule type" value="Genomic_DNA"/>
</dbReference>
<protein>
    <submittedName>
        <fullName evidence="1">Uncharacterized protein</fullName>
    </submittedName>
</protein>
<dbReference type="AlphaFoldDB" id="A0A0V1IVX9"/>
<evidence type="ECO:0000313" key="4">
    <source>
        <dbReference type="Proteomes" id="UP000054826"/>
    </source>
</evidence>
<dbReference type="Proteomes" id="UP000054826">
    <property type="component" value="Unassembled WGS sequence"/>
</dbReference>
<organism evidence="1 3">
    <name type="scientific">Trichinella pseudospiralis</name>
    <name type="common">Parasitic roundworm</name>
    <dbReference type="NCBI Taxonomy" id="6337"/>
    <lineage>
        <taxon>Eukaryota</taxon>
        <taxon>Metazoa</taxon>
        <taxon>Ecdysozoa</taxon>
        <taxon>Nematoda</taxon>
        <taxon>Enoplea</taxon>
        <taxon>Dorylaimia</taxon>
        <taxon>Trichinellida</taxon>
        <taxon>Trichinellidae</taxon>
        <taxon>Trichinella</taxon>
    </lineage>
</organism>
<keyword evidence="3" id="KW-1185">Reference proteome</keyword>
<evidence type="ECO:0000313" key="2">
    <source>
        <dbReference type="EMBL" id="KRZ40615.1"/>
    </source>
</evidence>
<dbReference type="Proteomes" id="UP000054805">
    <property type="component" value="Unassembled WGS sequence"/>
</dbReference>
<gene>
    <name evidence="1" type="ORF">T4B_6750</name>
    <name evidence="2" type="ORF">T4C_3419</name>
</gene>
<name>A0A0V1IVX9_TRIPS</name>
<evidence type="ECO:0000313" key="1">
    <source>
        <dbReference type="EMBL" id="KRZ26922.1"/>
    </source>
</evidence>
<sequence>MVDELTTFQIKIKTDHQPLVKRVKRNENCENFKISTSARMKHRYQTAYERAYKKATLAKCMRQIVTLIPEIAIIVCTTYCIHHASIIPSPEDKISKTLTTVLLYHRLSFP</sequence>
<dbReference type="EMBL" id="JYDV01000025">
    <property type="protein sequence ID" value="KRZ40615.1"/>
    <property type="molecule type" value="Genomic_DNA"/>
</dbReference>
<comment type="caution">
    <text evidence="1">The sequence shown here is derived from an EMBL/GenBank/DDBJ whole genome shotgun (WGS) entry which is preliminary data.</text>
</comment>
<evidence type="ECO:0000313" key="3">
    <source>
        <dbReference type="Proteomes" id="UP000054805"/>
    </source>
</evidence>
<reference evidence="3 4" key="1">
    <citation type="submission" date="2015-01" db="EMBL/GenBank/DDBJ databases">
        <title>Evolution of Trichinella species and genotypes.</title>
        <authorList>
            <person name="Korhonen P.K."/>
            <person name="Edoardo P."/>
            <person name="Giuseppe L.R."/>
            <person name="Gasser R.B."/>
        </authorList>
    </citation>
    <scope>NUCLEOTIDE SEQUENCE [LARGE SCALE GENOMIC DNA]</scope>
    <source>
        <strain evidence="2">ISS176</strain>
        <strain evidence="1">ISS588</strain>
    </source>
</reference>
<accession>A0A0V1IVX9</accession>